<protein>
    <submittedName>
        <fullName evidence="1">Uncharacterized protein</fullName>
    </submittedName>
</protein>
<gene>
    <name evidence="1" type="ordered locus">T1E_4379</name>
</gene>
<sequence length="47" mass="5244">MTTRSCRGRSFIVDLSQIVVFIGRFDTGGFDAVRRCRGWPAVSEPPV</sequence>
<dbReference type="KEGG" id="ppx:T1E_4379"/>
<dbReference type="EMBL" id="CP003734">
    <property type="protein sequence ID" value="AFO50208.1"/>
    <property type="molecule type" value="Genomic_DNA"/>
</dbReference>
<dbReference type="Proteomes" id="UP000006503">
    <property type="component" value="Chromosome"/>
</dbReference>
<dbReference type="PATRIC" id="fig|1196325.3.peg.4334"/>
<evidence type="ECO:0000313" key="1">
    <source>
        <dbReference type="EMBL" id="AFO50208.1"/>
    </source>
</evidence>
<reference evidence="2" key="1">
    <citation type="journal article" date="2013" name="Microb. Biotechnol.">
        <title>Metabolic potential of the organic-solvent tolerant Pseudomonas putida DOT-T1E deduced from its annotated genome.</title>
        <authorList>
            <person name="Udaondo Z."/>
            <person name="Molina L."/>
            <person name="Daniels C."/>
            <person name="Gomez M.J."/>
            <person name="Molina-Henares M.A."/>
            <person name="Matilla M.A."/>
            <person name="Roca A."/>
            <person name="Fernandez M."/>
            <person name="Duque E."/>
            <person name="Segura A."/>
            <person name="Ramos J.L."/>
        </authorList>
    </citation>
    <scope>NUCLEOTIDE SEQUENCE [LARGE SCALE GENOMIC DNA]</scope>
    <source>
        <strain evidence="2">DOT-T1E</strain>
    </source>
</reference>
<dbReference type="HOGENOM" id="CLU_3172228_0_0_6"/>
<name>I7BET6_PSEPT</name>
<dbReference type="AlphaFoldDB" id="I7BET6"/>
<accession>I7BET6</accession>
<organism evidence="1 2">
    <name type="scientific">Pseudomonas putida (strain DOT-T1E)</name>
    <dbReference type="NCBI Taxonomy" id="1196325"/>
    <lineage>
        <taxon>Bacteria</taxon>
        <taxon>Pseudomonadati</taxon>
        <taxon>Pseudomonadota</taxon>
        <taxon>Gammaproteobacteria</taxon>
        <taxon>Pseudomonadales</taxon>
        <taxon>Pseudomonadaceae</taxon>
        <taxon>Pseudomonas</taxon>
    </lineage>
</organism>
<proteinExistence type="predicted"/>
<evidence type="ECO:0000313" key="2">
    <source>
        <dbReference type="Proteomes" id="UP000006503"/>
    </source>
</evidence>